<sequence>PQTHLKDPNMYWDYLGSHPESLYEFVRVFTDLGTPDGFVNMDAWAGHSYQWVYVKIVAISQQGVHNLTASAATHIPGTNPDYATQDLYQCIDQGQFPLWKLLAQVLTPAEAEKFKYNVLDVTKEWPIDMVPPHEIGEFVLNQNPEIYFAEVS</sequence>
<feature type="domain" description="Catalase core" evidence="7">
    <location>
        <begin position="1"/>
        <end position="152"/>
    </location>
</feature>
<dbReference type="SMART" id="SM01060">
    <property type="entry name" value="Catalase"/>
    <property type="match status" value="1"/>
</dbReference>
<dbReference type="GO" id="GO:0042744">
    <property type="term" value="P:hydrogen peroxide catabolic process"/>
    <property type="evidence" value="ECO:0007669"/>
    <property type="project" value="TreeGrafter"/>
</dbReference>
<dbReference type="InterPro" id="IPR020835">
    <property type="entry name" value="Catalase_sf"/>
</dbReference>
<dbReference type="KEGG" id="mlr:MELLADRAFT_34897"/>
<name>F4RGD3_MELLP</name>
<dbReference type="STRING" id="747676.F4RGD3"/>
<dbReference type="GO" id="GO:0020037">
    <property type="term" value="F:heme binding"/>
    <property type="evidence" value="ECO:0007669"/>
    <property type="project" value="InterPro"/>
</dbReference>
<evidence type="ECO:0000256" key="5">
    <source>
        <dbReference type="ARBA" id="ARBA00023002"/>
    </source>
</evidence>
<dbReference type="InParanoid" id="F4RGD3"/>
<dbReference type="AlphaFoldDB" id="F4RGD3"/>
<proteinExistence type="inferred from homology"/>
<dbReference type="GO" id="GO:0005777">
    <property type="term" value="C:peroxisome"/>
    <property type="evidence" value="ECO:0007669"/>
    <property type="project" value="TreeGrafter"/>
</dbReference>
<dbReference type="Pfam" id="PF00199">
    <property type="entry name" value="Catalase"/>
    <property type="match status" value="1"/>
</dbReference>
<dbReference type="PANTHER" id="PTHR11465:SF9">
    <property type="entry name" value="CATALASE"/>
    <property type="match status" value="1"/>
</dbReference>
<comment type="similarity">
    <text evidence="1">Belongs to the catalase family.</text>
</comment>
<evidence type="ECO:0000259" key="7">
    <source>
        <dbReference type="SMART" id="SM01060"/>
    </source>
</evidence>
<dbReference type="GO" id="GO:0046872">
    <property type="term" value="F:metal ion binding"/>
    <property type="evidence" value="ECO:0007669"/>
    <property type="project" value="UniProtKB-KW"/>
</dbReference>
<reference evidence="9" key="1">
    <citation type="journal article" date="2011" name="Proc. Natl. Acad. Sci. U.S.A.">
        <title>Obligate biotrophy features unraveled by the genomic analysis of rust fungi.</title>
        <authorList>
            <person name="Duplessis S."/>
            <person name="Cuomo C.A."/>
            <person name="Lin Y.-C."/>
            <person name="Aerts A."/>
            <person name="Tisserant E."/>
            <person name="Veneault-Fourrey C."/>
            <person name="Joly D.L."/>
            <person name="Hacquard S."/>
            <person name="Amselem J."/>
            <person name="Cantarel B.L."/>
            <person name="Chiu R."/>
            <person name="Coutinho P.M."/>
            <person name="Feau N."/>
            <person name="Field M."/>
            <person name="Frey P."/>
            <person name="Gelhaye E."/>
            <person name="Goldberg J."/>
            <person name="Grabherr M.G."/>
            <person name="Kodira C.D."/>
            <person name="Kohler A."/>
            <person name="Kuees U."/>
            <person name="Lindquist E.A."/>
            <person name="Lucas S.M."/>
            <person name="Mago R."/>
            <person name="Mauceli E."/>
            <person name="Morin E."/>
            <person name="Murat C."/>
            <person name="Pangilinan J.L."/>
            <person name="Park R."/>
            <person name="Pearson M."/>
            <person name="Quesneville H."/>
            <person name="Rouhier N."/>
            <person name="Sakthikumar S."/>
            <person name="Salamov A.A."/>
            <person name="Schmutz J."/>
            <person name="Selles B."/>
            <person name="Shapiro H."/>
            <person name="Tanguay P."/>
            <person name="Tuskan G.A."/>
            <person name="Henrissat B."/>
            <person name="Van de Peer Y."/>
            <person name="Rouze P."/>
            <person name="Ellis J.G."/>
            <person name="Dodds P.N."/>
            <person name="Schein J.E."/>
            <person name="Zhong S."/>
            <person name="Hamelin R.C."/>
            <person name="Grigoriev I.V."/>
            <person name="Szabo L.J."/>
            <person name="Martin F."/>
        </authorList>
    </citation>
    <scope>NUCLEOTIDE SEQUENCE [LARGE SCALE GENOMIC DNA]</scope>
    <source>
        <strain evidence="9">98AG31 / pathotype 3-4-7</strain>
    </source>
</reference>
<dbReference type="Gene3D" id="2.40.180.10">
    <property type="entry name" value="Catalase core domain"/>
    <property type="match status" value="1"/>
</dbReference>
<evidence type="ECO:0000256" key="4">
    <source>
        <dbReference type="ARBA" id="ARBA00022723"/>
    </source>
</evidence>
<keyword evidence="3" id="KW-0349">Heme</keyword>
<feature type="non-terminal residue" evidence="8">
    <location>
        <position position="1"/>
    </location>
</feature>
<dbReference type="RefSeq" id="XP_007408071.1">
    <property type="nucleotide sequence ID" value="XM_007408009.1"/>
</dbReference>
<evidence type="ECO:0000256" key="1">
    <source>
        <dbReference type="ARBA" id="ARBA00005329"/>
    </source>
</evidence>
<dbReference type="PANTHER" id="PTHR11465">
    <property type="entry name" value="CATALASE"/>
    <property type="match status" value="1"/>
</dbReference>
<gene>
    <name evidence="8" type="ORF">MELLADRAFT_34897</name>
</gene>
<organism evidence="9">
    <name type="scientific">Melampsora larici-populina (strain 98AG31 / pathotype 3-4-7)</name>
    <name type="common">Poplar leaf rust fungus</name>
    <dbReference type="NCBI Taxonomy" id="747676"/>
    <lineage>
        <taxon>Eukaryota</taxon>
        <taxon>Fungi</taxon>
        <taxon>Dikarya</taxon>
        <taxon>Basidiomycota</taxon>
        <taxon>Pucciniomycotina</taxon>
        <taxon>Pucciniomycetes</taxon>
        <taxon>Pucciniales</taxon>
        <taxon>Melampsoraceae</taxon>
        <taxon>Melampsora</taxon>
    </lineage>
</organism>
<dbReference type="eggNOG" id="KOG0047">
    <property type="taxonomic scope" value="Eukaryota"/>
</dbReference>
<dbReference type="PROSITE" id="PS51402">
    <property type="entry name" value="CATALASE_3"/>
    <property type="match status" value="1"/>
</dbReference>
<evidence type="ECO:0000256" key="6">
    <source>
        <dbReference type="ARBA" id="ARBA00023004"/>
    </source>
</evidence>
<dbReference type="GO" id="GO:0005739">
    <property type="term" value="C:mitochondrion"/>
    <property type="evidence" value="ECO:0007669"/>
    <property type="project" value="TreeGrafter"/>
</dbReference>
<keyword evidence="4" id="KW-0479">Metal-binding</keyword>
<dbReference type="HOGENOM" id="CLU_104026_0_0_1"/>
<evidence type="ECO:0000313" key="9">
    <source>
        <dbReference type="Proteomes" id="UP000001072"/>
    </source>
</evidence>
<dbReference type="OrthoDB" id="6880011at2759"/>
<evidence type="ECO:0000256" key="2">
    <source>
        <dbReference type="ARBA" id="ARBA00022559"/>
    </source>
</evidence>
<evidence type="ECO:0000256" key="3">
    <source>
        <dbReference type="ARBA" id="ARBA00022617"/>
    </source>
</evidence>
<dbReference type="InterPro" id="IPR011614">
    <property type="entry name" value="Catalase_core"/>
</dbReference>
<evidence type="ECO:0000313" key="8">
    <source>
        <dbReference type="EMBL" id="EGG08485.1"/>
    </source>
</evidence>
<dbReference type="VEuPathDB" id="FungiDB:MELLADRAFT_34897"/>
<dbReference type="GO" id="GO:0004096">
    <property type="term" value="F:catalase activity"/>
    <property type="evidence" value="ECO:0007669"/>
    <property type="project" value="InterPro"/>
</dbReference>
<protein>
    <recommendedName>
        <fullName evidence="7">Catalase core domain-containing protein</fullName>
    </recommendedName>
</protein>
<keyword evidence="2" id="KW-0575">Peroxidase</keyword>
<dbReference type="SUPFAM" id="SSF56634">
    <property type="entry name" value="Heme-dependent catalase-like"/>
    <property type="match status" value="1"/>
</dbReference>
<dbReference type="InterPro" id="IPR018028">
    <property type="entry name" value="Catalase"/>
</dbReference>
<keyword evidence="9" id="KW-1185">Reference proteome</keyword>
<dbReference type="EMBL" id="GL883100">
    <property type="protein sequence ID" value="EGG08485.1"/>
    <property type="molecule type" value="Genomic_DNA"/>
</dbReference>
<keyword evidence="6" id="KW-0408">Iron</keyword>
<dbReference type="GO" id="GO:0042542">
    <property type="term" value="P:response to hydrogen peroxide"/>
    <property type="evidence" value="ECO:0007669"/>
    <property type="project" value="TreeGrafter"/>
</dbReference>
<accession>F4RGD3</accession>
<dbReference type="Proteomes" id="UP000001072">
    <property type="component" value="Unassembled WGS sequence"/>
</dbReference>
<dbReference type="GeneID" id="18927422"/>
<keyword evidence="5" id="KW-0560">Oxidoreductase</keyword>